<evidence type="ECO:0000313" key="3">
    <source>
        <dbReference type="Proteomes" id="UP000806522"/>
    </source>
</evidence>
<accession>A0A9D5S6U9</accession>
<evidence type="ECO:0008006" key="4">
    <source>
        <dbReference type="Google" id="ProtNLM"/>
    </source>
</evidence>
<organism evidence="2 3">
    <name type="scientific">Xylanibacter ruminicola</name>
    <name type="common">Prevotella ruminicola</name>
    <dbReference type="NCBI Taxonomy" id="839"/>
    <lineage>
        <taxon>Bacteria</taxon>
        <taxon>Pseudomonadati</taxon>
        <taxon>Bacteroidota</taxon>
        <taxon>Bacteroidia</taxon>
        <taxon>Bacteroidales</taxon>
        <taxon>Prevotellaceae</taxon>
        <taxon>Xylanibacter</taxon>
    </lineage>
</organism>
<reference evidence="2" key="1">
    <citation type="submission" date="2019-04" db="EMBL/GenBank/DDBJ databases">
        <title>Evolution of Biomass-Degrading Anaerobic Consortia Revealed by Metagenomics.</title>
        <authorList>
            <person name="Peng X."/>
        </authorList>
    </citation>
    <scope>NUCLEOTIDE SEQUENCE</scope>
    <source>
        <strain evidence="2">SIG140</strain>
    </source>
</reference>
<comment type="caution">
    <text evidence="2">The sequence shown here is derived from an EMBL/GenBank/DDBJ whole genome shotgun (WGS) entry which is preliminary data.</text>
</comment>
<gene>
    <name evidence="2" type="ORF">E7101_00395</name>
</gene>
<evidence type="ECO:0000313" key="2">
    <source>
        <dbReference type="EMBL" id="MBE6269404.1"/>
    </source>
</evidence>
<proteinExistence type="predicted"/>
<protein>
    <recommendedName>
        <fullName evidence="4">Lipoprotein</fullName>
    </recommendedName>
</protein>
<evidence type="ECO:0000256" key="1">
    <source>
        <dbReference type="SAM" id="SignalP"/>
    </source>
</evidence>
<dbReference type="Proteomes" id="UP000806522">
    <property type="component" value="Unassembled WGS sequence"/>
</dbReference>
<sequence length="127" mass="14703">MKKIIIFLLMMCGCSAVKAGDMDGKYLSQSGELMFVFKGDSLYVDIAQSMRNVSAFKLVKNNQNKATTCYNAYETYLKNGAVTYREVLIRVTKLEEEKTYLLEYFGKDKDREYNSNERYHIELIDGE</sequence>
<keyword evidence="1" id="KW-0732">Signal</keyword>
<dbReference type="EMBL" id="SUYC01000001">
    <property type="protein sequence ID" value="MBE6269404.1"/>
    <property type="molecule type" value="Genomic_DNA"/>
</dbReference>
<name>A0A9D5S6U9_XYLRU</name>
<feature type="chain" id="PRO_5038934167" description="Lipoprotein" evidence="1">
    <location>
        <begin position="20"/>
        <end position="127"/>
    </location>
</feature>
<dbReference type="AlphaFoldDB" id="A0A9D5S6U9"/>
<feature type="signal peptide" evidence="1">
    <location>
        <begin position="1"/>
        <end position="19"/>
    </location>
</feature>